<dbReference type="PANTHER" id="PTHR30570:SF4">
    <property type="entry name" value="PHOSPHATE-BINDING PROTEIN PSTS 1"/>
    <property type="match status" value="1"/>
</dbReference>
<evidence type="ECO:0000256" key="4">
    <source>
        <dbReference type="ARBA" id="ARBA00011529"/>
    </source>
</evidence>
<dbReference type="RefSeq" id="WP_213408706.1">
    <property type="nucleotide sequence ID" value="NZ_CP074441.1"/>
</dbReference>
<dbReference type="Pfam" id="PF12849">
    <property type="entry name" value="PBP_like_2"/>
    <property type="match status" value="1"/>
</dbReference>
<evidence type="ECO:0000256" key="2">
    <source>
        <dbReference type="ARBA" id="ARBA00004193"/>
    </source>
</evidence>
<dbReference type="InterPro" id="IPR011862">
    <property type="entry name" value="Phos-bd"/>
</dbReference>
<protein>
    <recommendedName>
        <fullName evidence="12">Phosphate-binding protein</fullName>
    </recommendedName>
</protein>
<keyword evidence="6 12" id="KW-1003">Cell membrane</keyword>
<comment type="subcellular location">
    <subcellularLocation>
        <location evidence="2 12">Cell membrane</location>
        <topology evidence="2 12">Lipid-anchor</topology>
    </subcellularLocation>
</comment>
<evidence type="ECO:0000313" key="14">
    <source>
        <dbReference type="EMBL" id="MCW0952554.1"/>
    </source>
</evidence>
<dbReference type="InterPro" id="IPR024370">
    <property type="entry name" value="PBP_domain"/>
</dbReference>
<comment type="similarity">
    <text evidence="3 12">Belongs to the PstS family.</text>
</comment>
<dbReference type="NCBIfam" id="TIGR02136">
    <property type="entry name" value="ptsS_2"/>
    <property type="match status" value="1"/>
</dbReference>
<comment type="subunit">
    <text evidence="4 12">The complex is composed of two ATP-binding proteins (PstB), two transmembrane proteins (PstC and PstA) and a solute-binding protein (PstS).</text>
</comment>
<feature type="domain" description="PBP" evidence="13">
    <location>
        <begin position="29"/>
        <end position="258"/>
    </location>
</feature>
<evidence type="ECO:0000256" key="7">
    <source>
        <dbReference type="ARBA" id="ARBA00022592"/>
    </source>
</evidence>
<name>A0ABT3E2S6_9LACO</name>
<dbReference type="SUPFAM" id="SSF53850">
    <property type="entry name" value="Periplasmic binding protein-like II"/>
    <property type="match status" value="1"/>
</dbReference>
<reference evidence="14 15" key="1">
    <citation type="submission" date="2022-10" db="EMBL/GenBank/DDBJ databases">
        <title>Weissella fermenti sp. nov., isolated from fermented cabbage.</title>
        <authorList>
            <person name="Lee J.K."/>
            <person name="Baek J.H."/>
            <person name="Choi D.G."/>
            <person name="Kim J.M."/>
            <person name="Jeon C.O."/>
        </authorList>
    </citation>
    <scope>NUCLEOTIDE SEQUENCE [LARGE SCALE GENOMIC DNA]</scope>
    <source>
        <strain evidence="14 15">KACC 18534</strain>
    </source>
</reference>
<evidence type="ECO:0000256" key="8">
    <source>
        <dbReference type="ARBA" id="ARBA00022729"/>
    </source>
</evidence>
<evidence type="ECO:0000256" key="6">
    <source>
        <dbReference type="ARBA" id="ARBA00022475"/>
    </source>
</evidence>
<keyword evidence="7 12" id="KW-0592">Phosphate transport</keyword>
<organism evidence="14 15">
    <name type="scientific">Weissella ceti</name>
    <dbReference type="NCBI Taxonomy" id="759620"/>
    <lineage>
        <taxon>Bacteria</taxon>
        <taxon>Bacillati</taxon>
        <taxon>Bacillota</taxon>
        <taxon>Bacilli</taxon>
        <taxon>Lactobacillales</taxon>
        <taxon>Lactobacillaceae</taxon>
        <taxon>Weissella</taxon>
    </lineage>
</organism>
<gene>
    <name evidence="14" type="ORF">OIT44_00400</name>
</gene>
<evidence type="ECO:0000313" key="15">
    <source>
        <dbReference type="Proteomes" id="UP001526225"/>
    </source>
</evidence>
<dbReference type="EMBL" id="JAOZFE010000001">
    <property type="protein sequence ID" value="MCW0952554.1"/>
    <property type="molecule type" value="Genomic_DNA"/>
</dbReference>
<keyword evidence="10 12" id="KW-0564">Palmitate</keyword>
<keyword evidence="8" id="KW-0732">Signal</keyword>
<evidence type="ECO:0000256" key="1">
    <source>
        <dbReference type="ARBA" id="ARBA00002841"/>
    </source>
</evidence>
<dbReference type="CDD" id="cd13653">
    <property type="entry name" value="PBP2_phosphate_like_1"/>
    <property type="match status" value="1"/>
</dbReference>
<dbReference type="PANTHER" id="PTHR30570">
    <property type="entry name" value="PERIPLASMIC PHOSPHATE BINDING COMPONENT OF PHOSPHATE ABC TRANSPORTER"/>
    <property type="match status" value="1"/>
</dbReference>
<comment type="caution">
    <text evidence="14">The sequence shown here is derived from an EMBL/GenBank/DDBJ whole genome shotgun (WGS) entry which is preliminary data.</text>
</comment>
<dbReference type="Proteomes" id="UP001526225">
    <property type="component" value="Unassembled WGS sequence"/>
</dbReference>
<evidence type="ECO:0000259" key="13">
    <source>
        <dbReference type="Pfam" id="PF12849"/>
    </source>
</evidence>
<sequence length="292" mass="31480">MKRSWLIIIAILVTIGGLLTWGYATRDENGGENITAVGSTALQPLVEAAGEDFANKHLGTFVNVQGGGTGTGLAQVQSGAVDLGNSDVFAEEKNGIDASQLVDHKVAVVGIAPMLNKENKIDNLTQQQLIDIFTGKIKNWSEVGGADLPVVVVNRVAGSGTRLTFEKWGLKEGESMDAQEQDSSGMTRQIVSTTPGAISYAAFAYLDDSISVPMLNGIKPSDDTVKAGKWPIWAYEHVYTKGQPRPVVQKFIDHMNSKEIQQTLVPQLGYISIHDMKVERDLEGNVRAVKGE</sequence>
<keyword evidence="5 12" id="KW-0813">Transport</keyword>
<keyword evidence="11 12" id="KW-0449">Lipoprotein</keyword>
<evidence type="ECO:0000256" key="10">
    <source>
        <dbReference type="ARBA" id="ARBA00023139"/>
    </source>
</evidence>
<evidence type="ECO:0000256" key="5">
    <source>
        <dbReference type="ARBA" id="ARBA00022448"/>
    </source>
</evidence>
<evidence type="ECO:0000256" key="12">
    <source>
        <dbReference type="RuleBase" id="RU367119"/>
    </source>
</evidence>
<accession>A0ABT3E2S6</accession>
<comment type="function">
    <text evidence="1">Part of the ABC transporter complex PstSACB involved in phosphate import.</text>
</comment>
<dbReference type="InterPro" id="IPR050811">
    <property type="entry name" value="Phosphate_ABC_transporter"/>
</dbReference>
<evidence type="ECO:0000256" key="11">
    <source>
        <dbReference type="ARBA" id="ARBA00023288"/>
    </source>
</evidence>
<keyword evidence="15" id="KW-1185">Reference proteome</keyword>
<evidence type="ECO:0000256" key="9">
    <source>
        <dbReference type="ARBA" id="ARBA00023136"/>
    </source>
</evidence>
<dbReference type="Gene3D" id="3.40.190.10">
    <property type="entry name" value="Periplasmic binding protein-like II"/>
    <property type="match status" value="2"/>
</dbReference>
<keyword evidence="9" id="KW-0472">Membrane</keyword>
<proteinExistence type="inferred from homology"/>
<evidence type="ECO:0000256" key="3">
    <source>
        <dbReference type="ARBA" id="ARBA00008725"/>
    </source>
</evidence>
<comment type="function">
    <text evidence="12">Involved in the system for phosphate transport across the cytoplasmic membrane.</text>
</comment>